<name>A0A5J4RG17_9ZZZZ</name>
<dbReference type="AlphaFoldDB" id="A0A5J4RG17"/>
<protein>
    <recommendedName>
        <fullName evidence="2">DUF3109 family protein</fullName>
    </recommendedName>
</protein>
<reference evidence="1" key="1">
    <citation type="submission" date="2019-03" db="EMBL/GenBank/DDBJ databases">
        <title>Single cell metagenomics reveals metabolic interactions within the superorganism composed of flagellate Streblomastix strix and complex community of Bacteroidetes bacteria on its surface.</title>
        <authorList>
            <person name="Treitli S.C."/>
            <person name="Kolisko M."/>
            <person name="Husnik F."/>
            <person name="Keeling P."/>
            <person name="Hampl V."/>
        </authorList>
    </citation>
    <scope>NUCLEOTIDE SEQUENCE</scope>
    <source>
        <strain evidence="1">STM</strain>
    </source>
</reference>
<comment type="caution">
    <text evidence="1">The sequence shown here is derived from an EMBL/GenBank/DDBJ whole genome shotgun (WGS) entry which is preliminary data.</text>
</comment>
<gene>
    <name evidence="1" type="ORF">EZS27_019534</name>
</gene>
<dbReference type="EMBL" id="SNRY01001308">
    <property type="protein sequence ID" value="KAA6331913.1"/>
    <property type="molecule type" value="Genomic_DNA"/>
</dbReference>
<dbReference type="InterPro" id="IPR021458">
    <property type="entry name" value="Rv0495c"/>
</dbReference>
<evidence type="ECO:0008006" key="2">
    <source>
        <dbReference type="Google" id="ProtNLM"/>
    </source>
</evidence>
<proteinExistence type="predicted"/>
<accession>A0A5J4RG17</accession>
<dbReference type="Pfam" id="PF11307">
    <property type="entry name" value="DUF3109"/>
    <property type="match status" value="1"/>
</dbReference>
<evidence type="ECO:0000313" key="1">
    <source>
        <dbReference type="EMBL" id="KAA6331913.1"/>
    </source>
</evidence>
<sequence length="196" mass="22499">MILVDDILVSLDIFREKFLCDLDVCKGECCVEGDAGAPVDGEEELAQLEKVLPVVWNDLSAEAREVIQKQGVCYRDEEEDLVTSIVNGKDCVFTCYDADAHCRCAIEKAYREKKTDFYKPLSCHLYPIRISETGIYRAINYHRWTVCKAAVLLGEKENLPVYKFLREPLIRKFGKGWYAELEVVAKELEKTSWNCK</sequence>
<organism evidence="1">
    <name type="scientific">termite gut metagenome</name>
    <dbReference type="NCBI Taxonomy" id="433724"/>
    <lineage>
        <taxon>unclassified sequences</taxon>
        <taxon>metagenomes</taxon>
        <taxon>organismal metagenomes</taxon>
    </lineage>
</organism>